<sequence length="356" mass="38157">MDTFLTFTFIGLVLGSVYAISASGLVVTYNTSGIFNFAHGAQAMLGAFAFWQLAYGWQLPVVLSALLVIGVLGPFMGWVLHSVIMRGLRDTAEVTRIVVTVAVLLGMLSLSHWFWNPERARSVPMFFDGAAISVGGITLRWHEITCLIAAAAIAVGLRVLFVRTRTGVAMRGLVDDQSLLTLCGHDPNRLAALSWMLGSTLAVLAGILVTPISGGTLEANLLTLLVIDAFAAAMFGRLRSIPRTFVGAMILGLAGAYVLAYMPTDWTWTGNLRVSLPMIALFVVLIVLPQDRLRGAVSRTRERYHVPTVRSAVAWGGVLVVAVLAIRLLMVESAITTLTIGMAFAVIALSLTLLTG</sequence>
<dbReference type="CDD" id="cd06582">
    <property type="entry name" value="TM_PBP1_LivH_like"/>
    <property type="match status" value="1"/>
</dbReference>
<name>R7WPB2_9NOCA</name>
<dbReference type="PATRIC" id="fig|1273125.3.peg.1362"/>
<keyword evidence="3" id="KW-1003">Cell membrane</keyword>
<feature type="transmembrane region" description="Helical" evidence="9">
    <location>
        <begin position="245"/>
        <end position="264"/>
    </location>
</feature>
<feature type="transmembrane region" description="Helical" evidence="9">
    <location>
        <begin position="34"/>
        <end position="55"/>
    </location>
</feature>
<keyword evidence="7 9" id="KW-0472">Membrane</keyword>
<feature type="transmembrane region" description="Helical" evidence="9">
    <location>
        <begin position="61"/>
        <end position="85"/>
    </location>
</feature>
<dbReference type="AlphaFoldDB" id="R7WPB2"/>
<dbReference type="InterPro" id="IPR052157">
    <property type="entry name" value="BCAA_transport_permease"/>
</dbReference>
<evidence type="ECO:0000256" key="6">
    <source>
        <dbReference type="ARBA" id="ARBA00022989"/>
    </source>
</evidence>
<feature type="transmembrane region" description="Helical" evidence="9">
    <location>
        <begin position="219"/>
        <end position="238"/>
    </location>
</feature>
<evidence type="ECO:0000256" key="5">
    <source>
        <dbReference type="ARBA" id="ARBA00022970"/>
    </source>
</evidence>
<dbReference type="PANTHER" id="PTHR11795">
    <property type="entry name" value="BRANCHED-CHAIN AMINO ACID TRANSPORT SYSTEM PERMEASE PROTEIN LIVH"/>
    <property type="match status" value="1"/>
</dbReference>
<dbReference type="GO" id="GO:0005886">
    <property type="term" value="C:plasma membrane"/>
    <property type="evidence" value="ECO:0007669"/>
    <property type="project" value="UniProtKB-SubCell"/>
</dbReference>
<comment type="caution">
    <text evidence="10">The sequence shown here is derived from an EMBL/GenBank/DDBJ whole genome shotgun (WGS) entry which is preliminary data.</text>
</comment>
<dbReference type="Proteomes" id="UP000013525">
    <property type="component" value="Unassembled WGS sequence"/>
</dbReference>
<comment type="subcellular location">
    <subcellularLocation>
        <location evidence="1">Cell membrane</location>
        <topology evidence="1">Multi-pass membrane protein</topology>
    </subcellularLocation>
</comment>
<dbReference type="EMBL" id="APMY01000051">
    <property type="protein sequence ID" value="EOM77161.1"/>
    <property type="molecule type" value="Genomic_DNA"/>
</dbReference>
<dbReference type="GO" id="GO:0006865">
    <property type="term" value="P:amino acid transport"/>
    <property type="evidence" value="ECO:0007669"/>
    <property type="project" value="UniProtKB-KW"/>
</dbReference>
<feature type="transmembrane region" description="Helical" evidence="9">
    <location>
        <begin position="97"/>
        <end position="115"/>
    </location>
</feature>
<evidence type="ECO:0000313" key="11">
    <source>
        <dbReference type="Proteomes" id="UP000013525"/>
    </source>
</evidence>
<dbReference type="Pfam" id="PF02653">
    <property type="entry name" value="BPD_transp_2"/>
    <property type="match status" value="1"/>
</dbReference>
<feature type="transmembrane region" description="Helical" evidence="9">
    <location>
        <begin position="335"/>
        <end position="354"/>
    </location>
</feature>
<dbReference type="GO" id="GO:0022857">
    <property type="term" value="F:transmembrane transporter activity"/>
    <property type="evidence" value="ECO:0007669"/>
    <property type="project" value="InterPro"/>
</dbReference>
<keyword evidence="4 9" id="KW-0812">Transmembrane</keyword>
<organism evidence="10 11">
    <name type="scientific">Rhodococcus rhodnii LMG 5362</name>
    <dbReference type="NCBI Taxonomy" id="1273125"/>
    <lineage>
        <taxon>Bacteria</taxon>
        <taxon>Bacillati</taxon>
        <taxon>Actinomycetota</taxon>
        <taxon>Actinomycetes</taxon>
        <taxon>Mycobacteriales</taxon>
        <taxon>Nocardiaceae</taxon>
        <taxon>Rhodococcus</taxon>
    </lineage>
</organism>
<dbReference type="PANTHER" id="PTHR11795:SF445">
    <property type="entry name" value="AMINO ACID ABC TRANSPORTER PERMEASE PROTEIN"/>
    <property type="match status" value="1"/>
</dbReference>
<evidence type="ECO:0000256" key="3">
    <source>
        <dbReference type="ARBA" id="ARBA00022475"/>
    </source>
</evidence>
<evidence type="ECO:0000256" key="8">
    <source>
        <dbReference type="ARBA" id="ARBA00037998"/>
    </source>
</evidence>
<feature type="transmembrane region" description="Helical" evidence="9">
    <location>
        <begin position="309"/>
        <end position="329"/>
    </location>
</feature>
<proteinExistence type="inferred from homology"/>
<dbReference type="eggNOG" id="COG0559">
    <property type="taxonomic scope" value="Bacteria"/>
</dbReference>
<feature type="transmembrane region" description="Helical" evidence="9">
    <location>
        <begin position="141"/>
        <end position="161"/>
    </location>
</feature>
<evidence type="ECO:0000256" key="2">
    <source>
        <dbReference type="ARBA" id="ARBA00022448"/>
    </source>
</evidence>
<feature type="transmembrane region" description="Helical" evidence="9">
    <location>
        <begin position="6"/>
        <end position="27"/>
    </location>
</feature>
<evidence type="ECO:0000256" key="1">
    <source>
        <dbReference type="ARBA" id="ARBA00004651"/>
    </source>
</evidence>
<keyword evidence="5" id="KW-0029">Amino-acid transport</keyword>
<keyword evidence="2" id="KW-0813">Transport</keyword>
<feature type="transmembrane region" description="Helical" evidence="9">
    <location>
        <begin position="190"/>
        <end position="213"/>
    </location>
</feature>
<keyword evidence="11" id="KW-1185">Reference proteome</keyword>
<comment type="similarity">
    <text evidence="8">Belongs to the binding-protein-dependent transport system permease family. LivHM subfamily.</text>
</comment>
<dbReference type="eggNOG" id="COG4177">
    <property type="taxonomic scope" value="Bacteria"/>
</dbReference>
<evidence type="ECO:0000256" key="9">
    <source>
        <dbReference type="SAM" id="Phobius"/>
    </source>
</evidence>
<feature type="transmembrane region" description="Helical" evidence="9">
    <location>
        <begin position="270"/>
        <end position="288"/>
    </location>
</feature>
<reference evidence="10 11" key="1">
    <citation type="journal article" date="2013" name="Genome Announc.">
        <title>Draft Genome Sequence of Rhodococcus rhodnii Strain LMG5362, a Symbiont of Rhodnius prolixus (Hemiptera, Reduviidae, Triatominae), the Principle Vector of Trypanosoma cruzi.</title>
        <authorList>
            <person name="Pachebat J.A."/>
            <person name="van Keulen G."/>
            <person name="Whitten M.M."/>
            <person name="Girdwood S."/>
            <person name="Del Sol R."/>
            <person name="Dyson P.J."/>
            <person name="Facey P.D."/>
        </authorList>
    </citation>
    <scope>NUCLEOTIDE SEQUENCE [LARGE SCALE GENOMIC DNA]</scope>
    <source>
        <strain evidence="10 11">LMG 5362</strain>
    </source>
</reference>
<gene>
    <name evidence="10" type="ORF">Rrhod_1409</name>
</gene>
<evidence type="ECO:0000256" key="7">
    <source>
        <dbReference type="ARBA" id="ARBA00023136"/>
    </source>
</evidence>
<evidence type="ECO:0000313" key="10">
    <source>
        <dbReference type="EMBL" id="EOM77161.1"/>
    </source>
</evidence>
<keyword evidence="6 9" id="KW-1133">Transmembrane helix</keyword>
<evidence type="ECO:0000256" key="4">
    <source>
        <dbReference type="ARBA" id="ARBA00022692"/>
    </source>
</evidence>
<protein>
    <submittedName>
        <fullName evidence="10">ABC branched chain amino acid transporter</fullName>
    </submittedName>
</protein>
<accession>R7WPB2</accession>
<dbReference type="InterPro" id="IPR001851">
    <property type="entry name" value="ABC_transp_permease"/>
</dbReference>